<evidence type="ECO:0008006" key="3">
    <source>
        <dbReference type="Google" id="ProtNLM"/>
    </source>
</evidence>
<dbReference type="STRING" id="1793963.AXI58_15880"/>
<keyword evidence="2" id="KW-1185">Reference proteome</keyword>
<protein>
    <recommendedName>
        <fullName evidence="3">Ferredoxin</fullName>
    </recommendedName>
</protein>
<dbReference type="Pfam" id="PF03860">
    <property type="entry name" value="Csp"/>
    <property type="match status" value="1"/>
</dbReference>
<dbReference type="Proteomes" id="UP000075430">
    <property type="component" value="Unassembled WGS sequence"/>
</dbReference>
<dbReference type="CDD" id="cd08026">
    <property type="entry name" value="DUF326"/>
    <property type="match status" value="1"/>
</dbReference>
<accession>A0A150F6L8</accession>
<comment type="caution">
    <text evidence="1">The sequence shown here is derived from an EMBL/GenBank/DDBJ whole genome shotgun (WGS) entry which is preliminary data.</text>
</comment>
<name>A0A150F6L8_9BACI</name>
<dbReference type="AlphaFoldDB" id="A0A150F6L8"/>
<dbReference type="InterPro" id="IPR044543">
    <property type="entry name" value="YHJQ-like"/>
</dbReference>
<dbReference type="InterPro" id="IPR005560">
    <property type="entry name" value="Csp_YhjQ"/>
</dbReference>
<dbReference type="EMBL" id="LSBA01000016">
    <property type="protein sequence ID" value="KXZ18830.1"/>
    <property type="molecule type" value="Genomic_DNA"/>
</dbReference>
<organism evidence="1 2">
    <name type="scientific">Bacillus nakamurai</name>
    <dbReference type="NCBI Taxonomy" id="1793963"/>
    <lineage>
        <taxon>Bacteria</taxon>
        <taxon>Bacillati</taxon>
        <taxon>Bacillota</taxon>
        <taxon>Bacilli</taxon>
        <taxon>Bacillales</taxon>
        <taxon>Bacillaceae</taxon>
        <taxon>Bacillus</taxon>
    </lineage>
</organism>
<dbReference type="OrthoDB" id="5396211at2"/>
<dbReference type="Gene3D" id="1.20.1270.360">
    <property type="match status" value="1"/>
</dbReference>
<dbReference type="RefSeq" id="WP_061521751.1">
    <property type="nucleotide sequence ID" value="NZ_JAJJBV010000004.1"/>
</dbReference>
<proteinExistence type="predicted"/>
<evidence type="ECO:0000313" key="2">
    <source>
        <dbReference type="Proteomes" id="UP000075430"/>
    </source>
</evidence>
<evidence type="ECO:0000313" key="1">
    <source>
        <dbReference type="EMBL" id="KXZ18830.1"/>
    </source>
</evidence>
<dbReference type="PANTHER" id="PTHR37310">
    <property type="entry name" value="CYTOPLASMIC PROTEIN-RELATED"/>
    <property type="match status" value="1"/>
</dbReference>
<gene>
    <name evidence="1" type="ORF">AXI58_15880</name>
</gene>
<dbReference type="PANTHER" id="PTHR37310:SF1">
    <property type="entry name" value="CYTOPLASMIC PROTEIN"/>
    <property type="match status" value="1"/>
</dbReference>
<sequence>MVQLQNSQACLEACISCMEACNRCFHQCLSEQNHDELSECIRLDRECADMCAFAVRAIEAESPFAAEICALCAGICEACAKECQMHDHDHCQACAKACFTCAEACRKMAA</sequence>
<reference evidence="2" key="1">
    <citation type="submission" date="2016-02" db="EMBL/GenBank/DDBJ databases">
        <authorList>
            <person name="Dunlap C."/>
        </authorList>
    </citation>
    <scope>NUCLEOTIDE SEQUENCE [LARGE SCALE GENOMIC DNA]</scope>
    <source>
        <strain evidence="2">NRRL B-41092</strain>
    </source>
</reference>